<dbReference type="PANTHER" id="PTHR35901:SF1">
    <property type="entry name" value="EXONUCLEASE VAPC9"/>
    <property type="match status" value="1"/>
</dbReference>
<protein>
    <recommendedName>
        <fullName evidence="2">PIN domain-containing protein</fullName>
    </recommendedName>
</protein>
<keyword evidence="1" id="KW-0460">Magnesium</keyword>
<dbReference type="InterPro" id="IPR044153">
    <property type="entry name" value="PIN_Pae0151-like"/>
</dbReference>
<evidence type="ECO:0000256" key="1">
    <source>
        <dbReference type="ARBA" id="ARBA00022842"/>
    </source>
</evidence>
<dbReference type="Pfam" id="PF01850">
    <property type="entry name" value="PIN"/>
    <property type="match status" value="1"/>
</dbReference>
<dbReference type="Proteomes" id="UP000033980">
    <property type="component" value="Unassembled WGS sequence"/>
</dbReference>
<dbReference type="InterPro" id="IPR051619">
    <property type="entry name" value="TypeII_TA_RNase_PINc/VapC"/>
</dbReference>
<dbReference type="EMBL" id="LCFK01000017">
    <property type="protein sequence ID" value="KKS93777.1"/>
    <property type="molecule type" value="Genomic_DNA"/>
</dbReference>
<dbReference type="AlphaFoldDB" id="A0A0G1D7V2"/>
<dbReference type="CDD" id="cd09873">
    <property type="entry name" value="PIN_Pae0151-like"/>
    <property type="match status" value="1"/>
</dbReference>
<evidence type="ECO:0000259" key="2">
    <source>
        <dbReference type="Pfam" id="PF01850"/>
    </source>
</evidence>
<accession>A0A0G1D7V2</accession>
<evidence type="ECO:0000313" key="4">
    <source>
        <dbReference type="Proteomes" id="UP000033980"/>
    </source>
</evidence>
<comment type="caution">
    <text evidence="3">The sequence shown here is derived from an EMBL/GenBank/DDBJ whole genome shotgun (WGS) entry which is preliminary data.</text>
</comment>
<proteinExistence type="predicted"/>
<dbReference type="InterPro" id="IPR029060">
    <property type="entry name" value="PIN-like_dom_sf"/>
</dbReference>
<dbReference type="Gene3D" id="3.40.50.1010">
    <property type="entry name" value="5'-nuclease"/>
    <property type="match status" value="1"/>
</dbReference>
<name>A0A0G1D7V2_9BACT</name>
<sequence length="138" mass="15748">MTEIVVDASVFVSLFDRETENTKLAEKLIDLMNQGEILVTCPDLILLELTNVLVKTKRLEVKDVVKFARILESMGVEFMQLLPGDVEEVAKYMKKYSLTAYDACYLQLAEMSETLLITEDKELLKVKRCVTLSQFFAV</sequence>
<reference evidence="3 4" key="1">
    <citation type="journal article" date="2015" name="Nature">
        <title>rRNA introns, odd ribosomes, and small enigmatic genomes across a large radiation of phyla.</title>
        <authorList>
            <person name="Brown C.T."/>
            <person name="Hug L.A."/>
            <person name="Thomas B.C."/>
            <person name="Sharon I."/>
            <person name="Castelle C.J."/>
            <person name="Singh A."/>
            <person name="Wilkins M.J."/>
            <person name="Williams K.H."/>
            <person name="Banfield J.F."/>
        </authorList>
    </citation>
    <scope>NUCLEOTIDE SEQUENCE [LARGE SCALE GENOMIC DNA]</scope>
</reference>
<dbReference type="InterPro" id="IPR002716">
    <property type="entry name" value="PIN_dom"/>
</dbReference>
<dbReference type="PANTHER" id="PTHR35901">
    <property type="entry name" value="RIBONUCLEASE VAPC3"/>
    <property type="match status" value="1"/>
</dbReference>
<evidence type="ECO:0000313" key="3">
    <source>
        <dbReference type="EMBL" id="KKS93777.1"/>
    </source>
</evidence>
<feature type="domain" description="PIN" evidence="2">
    <location>
        <begin position="4"/>
        <end position="127"/>
    </location>
</feature>
<gene>
    <name evidence="3" type="ORF">UV68_C0017G0015</name>
</gene>
<organism evidence="3 4">
    <name type="scientific">Candidatus Collierbacteria bacterium GW2011_GWC2_43_12</name>
    <dbReference type="NCBI Taxonomy" id="1618390"/>
    <lineage>
        <taxon>Bacteria</taxon>
        <taxon>Candidatus Collieribacteriota</taxon>
    </lineage>
</organism>
<dbReference type="SUPFAM" id="SSF88723">
    <property type="entry name" value="PIN domain-like"/>
    <property type="match status" value="1"/>
</dbReference>